<protein>
    <submittedName>
        <fullName evidence="7">M23 family peptidase</fullName>
    </submittedName>
</protein>
<comment type="caution">
    <text evidence="7">The sequence shown here is derived from an EMBL/GenBank/DDBJ whole genome shotgun (WGS) entry which is preliminary data.</text>
</comment>
<dbReference type="GO" id="GO:0004222">
    <property type="term" value="F:metalloendopeptidase activity"/>
    <property type="evidence" value="ECO:0007669"/>
    <property type="project" value="TreeGrafter"/>
</dbReference>
<evidence type="ECO:0000256" key="3">
    <source>
        <dbReference type="SAM" id="MobiDB-lite"/>
    </source>
</evidence>
<dbReference type="PANTHER" id="PTHR21666:SF289">
    <property type="entry name" value="L-ALA--D-GLU ENDOPEPTIDASE"/>
    <property type="match status" value="1"/>
</dbReference>
<keyword evidence="4" id="KW-0472">Membrane</keyword>
<feature type="domain" description="DUF5930" evidence="6">
    <location>
        <begin position="1"/>
        <end position="323"/>
    </location>
</feature>
<name>A0A3P3DFH3_9RHOB</name>
<reference evidence="7 8" key="1">
    <citation type="submission" date="2018-11" db="EMBL/GenBank/DDBJ databases">
        <title>Gemmobacter sp. nov., YIM 102744-1 draft genome.</title>
        <authorList>
            <person name="Li G."/>
            <person name="Jiang Y."/>
        </authorList>
    </citation>
    <scope>NUCLEOTIDE SEQUENCE [LARGE SCALE GENOMIC DNA]</scope>
    <source>
        <strain evidence="7 8">YIM 102744-1</strain>
    </source>
</reference>
<dbReference type="Pfam" id="PF01551">
    <property type="entry name" value="Peptidase_M23"/>
    <property type="match status" value="1"/>
</dbReference>
<keyword evidence="4" id="KW-0812">Transmembrane</keyword>
<dbReference type="InterPro" id="IPR016047">
    <property type="entry name" value="M23ase_b-sheet_dom"/>
</dbReference>
<dbReference type="Gene3D" id="2.70.70.10">
    <property type="entry name" value="Glucose Permease (Domain IIA)"/>
    <property type="match status" value="1"/>
</dbReference>
<dbReference type="AlphaFoldDB" id="A0A3P3DFH3"/>
<accession>A0A3P3DFH3</accession>
<proteinExistence type="predicted"/>
<dbReference type="SUPFAM" id="SSF51261">
    <property type="entry name" value="Duplicated hybrid motif"/>
    <property type="match status" value="1"/>
</dbReference>
<dbReference type="Pfam" id="PF19353">
    <property type="entry name" value="DUF5930"/>
    <property type="match status" value="1"/>
</dbReference>
<evidence type="ECO:0000259" key="5">
    <source>
        <dbReference type="Pfam" id="PF01551"/>
    </source>
</evidence>
<dbReference type="EMBL" id="RRAZ01000022">
    <property type="protein sequence ID" value="RRH72594.1"/>
    <property type="molecule type" value="Genomic_DNA"/>
</dbReference>
<feature type="region of interest" description="Disordered" evidence="3">
    <location>
        <begin position="333"/>
        <end position="354"/>
    </location>
</feature>
<feature type="region of interest" description="Disordered" evidence="3">
    <location>
        <begin position="400"/>
        <end position="420"/>
    </location>
</feature>
<dbReference type="FunFam" id="2.70.70.10:FF:000006">
    <property type="entry name" value="M23 family peptidase"/>
    <property type="match status" value="1"/>
</dbReference>
<evidence type="ECO:0000256" key="1">
    <source>
        <dbReference type="ARBA" id="ARBA00022729"/>
    </source>
</evidence>
<feature type="transmembrane region" description="Helical" evidence="4">
    <location>
        <begin position="41"/>
        <end position="63"/>
    </location>
</feature>
<gene>
    <name evidence="7" type="ORF">EG244_14245</name>
</gene>
<feature type="coiled-coil region" evidence="2">
    <location>
        <begin position="205"/>
        <end position="239"/>
    </location>
</feature>
<keyword evidence="2" id="KW-0175">Coiled coil</keyword>
<dbReference type="PANTHER" id="PTHR21666">
    <property type="entry name" value="PEPTIDASE-RELATED"/>
    <property type="match status" value="1"/>
</dbReference>
<evidence type="ECO:0000256" key="4">
    <source>
        <dbReference type="SAM" id="Phobius"/>
    </source>
</evidence>
<dbReference type="InterPro" id="IPR050570">
    <property type="entry name" value="Cell_wall_metabolism_enzyme"/>
</dbReference>
<feature type="domain" description="M23ase beta-sheet core" evidence="5">
    <location>
        <begin position="340"/>
        <end position="435"/>
    </location>
</feature>
<dbReference type="CDD" id="cd12797">
    <property type="entry name" value="M23_peptidase"/>
    <property type="match status" value="1"/>
</dbReference>
<dbReference type="Proteomes" id="UP000282125">
    <property type="component" value="Unassembled WGS sequence"/>
</dbReference>
<dbReference type="OrthoDB" id="9805070at2"/>
<keyword evidence="8" id="KW-1185">Reference proteome</keyword>
<dbReference type="RefSeq" id="WP_124965663.1">
    <property type="nucleotide sequence ID" value="NZ_RRAZ01000022.1"/>
</dbReference>
<evidence type="ECO:0000259" key="6">
    <source>
        <dbReference type="Pfam" id="PF19353"/>
    </source>
</evidence>
<keyword evidence="1" id="KW-0732">Signal</keyword>
<dbReference type="InterPro" id="IPR011055">
    <property type="entry name" value="Dup_hybrid_motif"/>
</dbReference>
<sequence>MPQRLLQRVNHALEHRFPEQRLFLKSDRDTRFIRFRPLTQAAMLAVSVAAVGWMIAATSIVMIDHLSAGNAREQVERSVADLERRLDSLSRERDERALEAIRAQERFNQALSKVSEMQSLLLASEDRRKEVETGLDVVQHTLRRTLRERDAARTEVTELQTDLVARGGDGVPEKDRARETEATLDMLASTLSSTALQRDLMVSTAEEARSDVRAVADEKKKLEQRNDQIFRRLEEAVTVSMEPLNKMFRNAGLKPDDVLRSIRSGYSGQGGPLGALRISTRGHEISEDEDRANAILEGLDRMALYKIAASKLPFAMPVRSNFRFTSPFGFRRDPKGAGRRMHSGTDFAGPRGTPINAAGDGTVVKAGWQGGYGNTVVIRHAFGVETLYAHMSQIRVKSGQTVSRGDRIGDMGSTGRSTGNHLHYEVHVNGRPTNPMTYIKAASDVF</sequence>
<evidence type="ECO:0000256" key="2">
    <source>
        <dbReference type="SAM" id="Coils"/>
    </source>
</evidence>
<organism evidence="7 8">
    <name type="scientific">Falsigemmobacter faecalis</name>
    <dbReference type="NCBI Taxonomy" id="2488730"/>
    <lineage>
        <taxon>Bacteria</taxon>
        <taxon>Pseudomonadati</taxon>
        <taxon>Pseudomonadota</taxon>
        <taxon>Alphaproteobacteria</taxon>
        <taxon>Rhodobacterales</taxon>
        <taxon>Paracoccaceae</taxon>
        <taxon>Falsigemmobacter</taxon>
    </lineage>
</organism>
<keyword evidence="4" id="KW-1133">Transmembrane helix</keyword>
<feature type="coiled-coil region" evidence="2">
    <location>
        <begin position="72"/>
        <end position="99"/>
    </location>
</feature>
<dbReference type="InterPro" id="IPR045974">
    <property type="entry name" value="DUF5930"/>
</dbReference>
<evidence type="ECO:0000313" key="7">
    <source>
        <dbReference type="EMBL" id="RRH72594.1"/>
    </source>
</evidence>
<evidence type="ECO:0000313" key="8">
    <source>
        <dbReference type="Proteomes" id="UP000282125"/>
    </source>
</evidence>